<evidence type="ECO:0000313" key="7">
    <source>
        <dbReference type="Proteomes" id="UP001241110"/>
    </source>
</evidence>
<keyword evidence="2 4" id="KW-0238">DNA-binding</keyword>
<evidence type="ECO:0000256" key="2">
    <source>
        <dbReference type="ARBA" id="ARBA00023125"/>
    </source>
</evidence>
<accession>A0AAE3QQL4</accession>
<dbReference type="Gene3D" id="1.10.357.10">
    <property type="entry name" value="Tetracycline Repressor, domain 2"/>
    <property type="match status" value="1"/>
</dbReference>
<dbReference type="GO" id="GO:0003677">
    <property type="term" value="F:DNA binding"/>
    <property type="evidence" value="ECO:0007669"/>
    <property type="project" value="UniProtKB-UniRule"/>
</dbReference>
<dbReference type="PROSITE" id="PS50977">
    <property type="entry name" value="HTH_TETR_2"/>
    <property type="match status" value="1"/>
</dbReference>
<dbReference type="Proteomes" id="UP001241110">
    <property type="component" value="Unassembled WGS sequence"/>
</dbReference>
<dbReference type="SUPFAM" id="SSF46689">
    <property type="entry name" value="Homeodomain-like"/>
    <property type="match status" value="1"/>
</dbReference>
<dbReference type="InterPro" id="IPR011075">
    <property type="entry name" value="TetR_C"/>
</dbReference>
<sequence>MSKAEQTKAFIIEKTAPIFNSKGFWGTSLSDLTEATGLTKGSIYGNFENKEDVAIAAFEYNVNKLSKNMDVAIHNAQSATDKMQAFTDFYRSIWKGVSTSGGCPILNTAVEADDNLPFLKKRVQNSIKGIATRLIRIMDTGKANGEFRNEIDSSTYAYTFIAMVEGGIMLSKITGQQVHLFTVLDKIMSIVQEELKVKTL</sequence>
<dbReference type="InterPro" id="IPR001647">
    <property type="entry name" value="HTH_TetR"/>
</dbReference>
<dbReference type="PANTHER" id="PTHR47506:SF3">
    <property type="entry name" value="HTH-TYPE TRANSCRIPTIONAL REGULATOR LMRA"/>
    <property type="match status" value="1"/>
</dbReference>
<gene>
    <name evidence="6" type="ORF">QNI16_21370</name>
</gene>
<evidence type="ECO:0000256" key="4">
    <source>
        <dbReference type="PROSITE-ProRule" id="PRU00335"/>
    </source>
</evidence>
<keyword evidence="3" id="KW-0804">Transcription</keyword>
<dbReference type="InterPro" id="IPR009057">
    <property type="entry name" value="Homeodomain-like_sf"/>
</dbReference>
<keyword evidence="1" id="KW-0805">Transcription regulation</keyword>
<dbReference type="AlphaFoldDB" id="A0AAE3QQL4"/>
<dbReference type="SUPFAM" id="SSF48498">
    <property type="entry name" value="Tetracyclin repressor-like, C-terminal domain"/>
    <property type="match status" value="1"/>
</dbReference>
<organism evidence="6 7">
    <name type="scientific">Xanthocytophaga flava</name>
    <dbReference type="NCBI Taxonomy" id="3048013"/>
    <lineage>
        <taxon>Bacteria</taxon>
        <taxon>Pseudomonadati</taxon>
        <taxon>Bacteroidota</taxon>
        <taxon>Cytophagia</taxon>
        <taxon>Cytophagales</taxon>
        <taxon>Rhodocytophagaceae</taxon>
        <taxon>Xanthocytophaga</taxon>
    </lineage>
</organism>
<evidence type="ECO:0000256" key="1">
    <source>
        <dbReference type="ARBA" id="ARBA00023015"/>
    </source>
</evidence>
<evidence type="ECO:0000256" key="3">
    <source>
        <dbReference type="ARBA" id="ARBA00023163"/>
    </source>
</evidence>
<protein>
    <submittedName>
        <fullName evidence="6">TetR/AcrR family transcriptional regulator</fullName>
    </submittedName>
</protein>
<proteinExistence type="predicted"/>
<dbReference type="InterPro" id="IPR036271">
    <property type="entry name" value="Tet_transcr_reg_TetR-rel_C_sf"/>
</dbReference>
<dbReference type="RefSeq" id="WP_313982605.1">
    <property type="nucleotide sequence ID" value="NZ_JASJOS010000010.1"/>
</dbReference>
<dbReference type="PANTHER" id="PTHR47506">
    <property type="entry name" value="TRANSCRIPTIONAL REGULATORY PROTEIN"/>
    <property type="match status" value="1"/>
</dbReference>
<dbReference type="PRINTS" id="PR00455">
    <property type="entry name" value="HTHTETR"/>
</dbReference>
<feature type="domain" description="HTH tetR-type" evidence="5">
    <location>
        <begin position="5"/>
        <end position="65"/>
    </location>
</feature>
<dbReference type="EMBL" id="JASJOS010000010">
    <property type="protein sequence ID" value="MDJ1483066.1"/>
    <property type="molecule type" value="Genomic_DNA"/>
</dbReference>
<dbReference type="Pfam" id="PF16925">
    <property type="entry name" value="TetR_C_13"/>
    <property type="match status" value="1"/>
</dbReference>
<dbReference type="Pfam" id="PF00440">
    <property type="entry name" value="TetR_N"/>
    <property type="match status" value="1"/>
</dbReference>
<comment type="caution">
    <text evidence="6">The sequence shown here is derived from an EMBL/GenBank/DDBJ whole genome shotgun (WGS) entry which is preliminary data.</text>
</comment>
<reference evidence="6" key="1">
    <citation type="submission" date="2023-05" db="EMBL/GenBank/DDBJ databases">
        <authorList>
            <person name="Zhang X."/>
        </authorList>
    </citation>
    <scope>NUCLEOTIDE SEQUENCE</scope>
    <source>
        <strain evidence="6">YF14B1</strain>
    </source>
</reference>
<name>A0AAE3QQL4_9BACT</name>
<evidence type="ECO:0000313" key="6">
    <source>
        <dbReference type="EMBL" id="MDJ1483066.1"/>
    </source>
</evidence>
<evidence type="ECO:0000259" key="5">
    <source>
        <dbReference type="PROSITE" id="PS50977"/>
    </source>
</evidence>
<feature type="DNA-binding region" description="H-T-H motif" evidence="4">
    <location>
        <begin position="28"/>
        <end position="47"/>
    </location>
</feature>